<gene>
    <name evidence="2" type="ORF">CYCCA115_LOCUS22833</name>
</gene>
<evidence type="ECO:0000313" key="3">
    <source>
        <dbReference type="Proteomes" id="UP001295423"/>
    </source>
</evidence>
<proteinExistence type="predicted"/>
<dbReference type="EMBL" id="CAKOGP040002336">
    <property type="protein sequence ID" value="CAJ1967570.1"/>
    <property type="molecule type" value="Genomic_DNA"/>
</dbReference>
<organism evidence="2 3">
    <name type="scientific">Cylindrotheca closterium</name>
    <dbReference type="NCBI Taxonomy" id="2856"/>
    <lineage>
        <taxon>Eukaryota</taxon>
        <taxon>Sar</taxon>
        <taxon>Stramenopiles</taxon>
        <taxon>Ochrophyta</taxon>
        <taxon>Bacillariophyta</taxon>
        <taxon>Bacillariophyceae</taxon>
        <taxon>Bacillariophycidae</taxon>
        <taxon>Bacillariales</taxon>
        <taxon>Bacillariaceae</taxon>
        <taxon>Cylindrotheca</taxon>
    </lineage>
</organism>
<evidence type="ECO:0000313" key="2">
    <source>
        <dbReference type="EMBL" id="CAJ1967570.1"/>
    </source>
</evidence>
<accession>A0AAD2GCS7</accession>
<dbReference type="AlphaFoldDB" id="A0AAD2GCS7"/>
<feature type="region of interest" description="Disordered" evidence="1">
    <location>
        <begin position="1"/>
        <end position="184"/>
    </location>
</feature>
<comment type="caution">
    <text evidence="2">The sequence shown here is derived from an EMBL/GenBank/DDBJ whole genome shotgun (WGS) entry which is preliminary data.</text>
</comment>
<evidence type="ECO:0000256" key="1">
    <source>
        <dbReference type="SAM" id="MobiDB-lite"/>
    </source>
</evidence>
<feature type="compositionally biased region" description="Low complexity" evidence="1">
    <location>
        <begin position="161"/>
        <end position="177"/>
    </location>
</feature>
<sequence length="302" mass="33433">MGYSNSVEFDAPLAMPVSDYSGRSSRSSVRGPDSRSPLQSNRKSTRRGNLKQGLKALLSPITPGRRKRSVVNSESRSRKSLSPKLFGLSPKTPGGRKKFVMNKLAINHLDHDDDEPSSRSPKSRAPATTGAPRRKLSKNSIINKLGITNLDDDDESDSGRASALKSPKSPKLSPTTPGKRRINKKSLILSDIFMKGLDDDFDTDENDKKEDTGPSALDIWRAERKVAMSQDHVTCRDYQGNSNSMKCSKQSTGGNLRGLFSRSDNSVRYSVRKEKKDDSLDLAMLVMDEMEDSSEFMKSEDL</sequence>
<feature type="compositionally biased region" description="Low complexity" evidence="1">
    <location>
        <begin position="118"/>
        <end position="127"/>
    </location>
</feature>
<keyword evidence="3" id="KW-1185">Reference proteome</keyword>
<name>A0AAD2GCS7_9STRA</name>
<dbReference type="Proteomes" id="UP001295423">
    <property type="component" value="Unassembled WGS sequence"/>
</dbReference>
<feature type="compositionally biased region" description="Low complexity" evidence="1">
    <location>
        <begin position="16"/>
        <end position="36"/>
    </location>
</feature>
<feature type="compositionally biased region" description="Polar residues" evidence="1">
    <location>
        <begin position="240"/>
        <end position="254"/>
    </location>
</feature>
<protein>
    <submittedName>
        <fullName evidence="2">Uncharacterized protein</fullName>
    </submittedName>
</protein>
<feature type="region of interest" description="Disordered" evidence="1">
    <location>
        <begin position="240"/>
        <end position="259"/>
    </location>
</feature>
<reference evidence="2" key="1">
    <citation type="submission" date="2023-08" db="EMBL/GenBank/DDBJ databases">
        <authorList>
            <person name="Audoor S."/>
            <person name="Bilcke G."/>
        </authorList>
    </citation>
    <scope>NUCLEOTIDE SEQUENCE</scope>
</reference>